<evidence type="ECO:0000313" key="7">
    <source>
        <dbReference type="Proteomes" id="UP000265716"/>
    </source>
</evidence>
<proteinExistence type="predicted"/>
<dbReference type="EMBL" id="QUTA01007251">
    <property type="protein sequence ID" value="RHY07818.1"/>
    <property type="molecule type" value="Genomic_DNA"/>
</dbReference>
<reference evidence="7 8" key="1">
    <citation type="submission" date="2018-08" db="EMBL/GenBank/DDBJ databases">
        <title>Aphanomyces genome sequencing and annotation.</title>
        <authorList>
            <person name="Minardi D."/>
            <person name="Oidtmann B."/>
            <person name="Van Der Giezen M."/>
            <person name="Studholme D.J."/>
        </authorList>
    </citation>
    <scope>NUCLEOTIDE SEQUENCE [LARGE SCALE GENOMIC DNA]</scope>
    <source>
        <strain evidence="2 9">D2</strain>
        <strain evidence="5 10">Da</strain>
        <strain evidence="6 12">FDL457</strain>
        <strain evidence="3 7">SA</strain>
        <strain evidence="4 11">Sv</strain>
        <strain evidence="1 8">Yx</strain>
    </source>
</reference>
<evidence type="ECO:0000313" key="9">
    <source>
        <dbReference type="Proteomes" id="UP000266643"/>
    </source>
</evidence>
<accession>A0A397CWJ8</accession>
<dbReference type="EMBL" id="QUTG01003596">
    <property type="protein sequence ID" value="RHY90950.1"/>
    <property type="molecule type" value="Genomic_DNA"/>
</dbReference>
<evidence type="ECO:0000313" key="2">
    <source>
        <dbReference type="EMBL" id="RHY51341.1"/>
    </source>
</evidence>
<gene>
    <name evidence="1" type="ORF">DYB25_011645</name>
    <name evidence="6" type="ORF">DYB26_010421</name>
    <name evidence="2" type="ORF">DYB30_004396</name>
    <name evidence="4" type="ORF">DYB35_001064</name>
    <name evidence="5" type="ORF">DYB37_012720</name>
    <name evidence="3" type="ORF">DYB38_001030</name>
</gene>
<name>A0A397CWJ8_APHAT</name>
<dbReference type="Proteomes" id="UP000265716">
    <property type="component" value="Unassembled WGS sequence"/>
</dbReference>
<evidence type="ECO:0000313" key="6">
    <source>
        <dbReference type="EMBL" id="RHZ40556.1"/>
    </source>
</evidence>
<dbReference type="Proteomes" id="UP000286510">
    <property type="component" value="Unassembled WGS sequence"/>
</dbReference>
<evidence type="ECO:0000313" key="4">
    <source>
        <dbReference type="EMBL" id="RHY90950.1"/>
    </source>
</evidence>
<evidence type="ECO:0000313" key="11">
    <source>
        <dbReference type="Proteomes" id="UP000285712"/>
    </source>
</evidence>
<evidence type="ECO:0000313" key="8">
    <source>
        <dbReference type="Proteomes" id="UP000266239"/>
    </source>
</evidence>
<dbReference type="EMBL" id="QUTH01000845">
    <property type="protein sequence ID" value="RHZ32632.1"/>
    <property type="molecule type" value="Genomic_DNA"/>
</dbReference>
<dbReference type="Proteomes" id="UP000285430">
    <property type="component" value="Unassembled WGS sequence"/>
</dbReference>
<evidence type="ECO:0000313" key="12">
    <source>
        <dbReference type="Proteomes" id="UP000286510"/>
    </source>
</evidence>
<dbReference type="EMBL" id="QUTF01006444">
    <property type="protein sequence ID" value="RHZ40556.1"/>
    <property type="molecule type" value="Genomic_DNA"/>
</dbReference>
<dbReference type="Proteomes" id="UP000266239">
    <property type="component" value="Unassembled WGS sequence"/>
</dbReference>
<evidence type="ECO:0000313" key="3">
    <source>
        <dbReference type="EMBL" id="RHY59665.1"/>
    </source>
</evidence>
<sequence length="68" mass="7038">MVSLPKVDDVDIGSVGCFVSDGDDITLGDSTSPSSANSVAGEMRDVVLGSPPLSLRMKIDLTLDINDV</sequence>
<dbReference type="Proteomes" id="UP000285712">
    <property type="component" value="Unassembled WGS sequence"/>
</dbReference>
<organism evidence="2 9">
    <name type="scientific">Aphanomyces astaci</name>
    <name type="common">Crayfish plague agent</name>
    <dbReference type="NCBI Taxonomy" id="112090"/>
    <lineage>
        <taxon>Eukaryota</taxon>
        <taxon>Sar</taxon>
        <taxon>Stramenopiles</taxon>
        <taxon>Oomycota</taxon>
        <taxon>Saprolegniomycetes</taxon>
        <taxon>Saprolegniales</taxon>
        <taxon>Verrucalvaceae</taxon>
        <taxon>Aphanomyces</taxon>
    </lineage>
</organism>
<dbReference type="Proteomes" id="UP000266643">
    <property type="component" value="Unassembled WGS sequence"/>
</dbReference>
<dbReference type="EMBL" id="QUTC01005194">
    <property type="protein sequence ID" value="RHY59665.1"/>
    <property type="molecule type" value="Genomic_DNA"/>
</dbReference>
<protein>
    <submittedName>
        <fullName evidence="2">Uncharacterized protein</fullName>
    </submittedName>
</protein>
<dbReference type="AlphaFoldDB" id="A0A397CWJ8"/>
<comment type="caution">
    <text evidence="2">The sequence shown here is derived from an EMBL/GenBank/DDBJ whole genome shotgun (WGS) entry which is preliminary data.</text>
</comment>
<evidence type="ECO:0000313" key="1">
    <source>
        <dbReference type="EMBL" id="RHY07818.1"/>
    </source>
</evidence>
<evidence type="ECO:0000313" key="5">
    <source>
        <dbReference type="EMBL" id="RHZ32632.1"/>
    </source>
</evidence>
<evidence type="ECO:0000313" key="10">
    <source>
        <dbReference type="Proteomes" id="UP000285430"/>
    </source>
</evidence>
<dbReference type="EMBL" id="QUTD01007191">
    <property type="protein sequence ID" value="RHY51341.1"/>
    <property type="molecule type" value="Genomic_DNA"/>
</dbReference>